<evidence type="ECO:0000313" key="2">
    <source>
        <dbReference type="EMBL" id="KAJ8378779.1"/>
    </source>
</evidence>
<proteinExistence type="predicted"/>
<protein>
    <submittedName>
        <fullName evidence="2">Uncharacterized protein</fullName>
    </submittedName>
</protein>
<name>A0AAD7RHE1_9TELE</name>
<feature type="compositionally biased region" description="Basic and acidic residues" evidence="1">
    <location>
        <begin position="61"/>
        <end position="71"/>
    </location>
</feature>
<sequence length="71" mass="7958">MQWRLSLLARMTQDNTDALRKYTPEEDSAGESEHHLTAVIESPAPSQVKAKPQGASSGPPLRRDEERVKEE</sequence>
<gene>
    <name evidence="2" type="ORF">AAFF_G00235960</name>
</gene>
<organism evidence="2 3">
    <name type="scientific">Aldrovandia affinis</name>
    <dbReference type="NCBI Taxonomy" id="143900"/>
    <lineage>
        <taxon>Eukaryota</taxon>
        <taxon>Metazoa</taxon>
        <taxon>Chordata</taxon>
        <taxon>Craniata</taxon>
        <taxon>Vertebrata</taxon>
        <taxon>Euteleostomi</taxon>
        <taxon>Actinopterygii</taxon>
        <taxon>Neopterygii</taxon>
        <taxon>Teleostei</taxon>
        <taxon>Notacanthiformes</taxon>
        <taxon>Halosauridae</taxon>
        <taxon>Aldrovandia</taxon>
    </lineage>
</organism>
<feature type="region of interest" description="Disordered" evidence="1">
    <location>
        <begin position="23"/>
        <end position="71"/>
    </location>
</feature>
<dbReference type="EMBL" id="JAINUG010000310">
    <property type="protein sequence ID" value="KAJ8378779.1"/>
    <property type="molecule type" value="Genomic_DNA"/>
</dbReference>
<keyword evidence="3" id="KW-1185">Reference proteome</keyword>
<comment type="caution">
    <text evidence="2">The sequence shown here is derived from an EMBL/GenBank/DDBJ whole genome shotgun (WGS) entry which is preliminary data.</text>
</comment>
<accession>A0AAD7RHE1</accession>
<reference evidence="2" key="1">
    <citation type="journal article" date="2023" name="Science">
        <title>Genome structures resolve the early diversification of teleost fishes.</title>
        <authorList>
            <person name="Parey E."/>
            <person name="Louis A."/>
            <person name="Montfort J."/>
            <person name="Bouchez O."/>
            <person name="Roques C."/>
            <person name="Iampietro C."/>
            <person name="Lluch J."/>
            <person name="Castinel A."/>
            <person name="Donnadieu C."/>
            <person name="Desvignes T."/>
            <person name="Floi Bucao C."/>
            <person name="Jouanno E."/>
            <person name="Wen M."/>
            <person name="Mejri S."/>
            <person name="Dirks R."/>
            <person name="Jansen H."/>
            <person name="Henkel C."/>
            <person name="Chen W.J."/>
            <person name="Zahm M."/>
            <person name="Cabau C."/>
            <person name="Klopp C."/>
            <person name="Thompson A.W."/>
            <person name="Robinson-Rechavi M."/>
            <person name="Braasch I."/>
            <person name="Lecointre G."/>
            <person name="Bobe J."/>
            <person name="Postlethwait J.H."/>
            <person name="Berthelot C."/>
            <person name="Roest Crollius H."/>
            <person name="Guiguen Y."/>
        </authorList>
    </citation>
    <scope>NUCLEOTIDE SEQUENCE</scope>
    <source>
        <strain evidence="2">NC1722</strain>
    </source>
</reference>
<evidence type="ECO:0000313" key="3">
    <source>
        <dbReference type="Proteomes" id="UP001221898"/>
    </source>
</evidence>
<dbReference type="Proteomes" id="UP001221898">
    <property type="component" value="Unassembled WGS sequence"/>
</dbReference>
<dbReference type="AlphaFoldDB" id="A0AAD7RHE1"/>
<evidence type="ECO:0000256" key="1">
    <source>
        <dbReference type="SAM" id="MobiDB-lite"/>
    </source>
</evidence>